<comment type="subcellular location">
    <subcellularLocation>
        <location evidence="1">Vacuole membrane</location>
        <topology evidence="1">Multi-pass membrane protein</topology>
    </subcellularLocation>
</comment>
<accession>A0AAN9NK07</accession>
<feature type="transmembrane region" description="Helical" evidence="12">
    <location>
        <begin position="272"/>
        <end position="294"/>
    </location>
</feature>
<feature type="transmembrane region" description="Helical" evidence="12">
    <location>
        <begin position="314"/>
        <end position="337"/>
    </location>
</feature>
<feature type="transmembrane region" description="Helical" evidence="12">
    <location>
        <begin position="193"/>
        <end position="211"/>
    </location>
</feature>
<name>A0AAN9NK07_PHACN</name>
<dbReference type="AlphaFoldDB" id="A0AAN9NK07"/>
<dbReference type="Gene3D" id="1.20.1420.30">
    <property type="entry name" value="NCX, central ion-binding region"/>
    <property type="match status" value="2"/>
</dbReference>
<keyword evidence="15" id="KW-1185">Reference proteome</keyword>
<dbReference type="InterPro" id="IPR044880">
    <property type="entry name" value="NCX_ion-bd_dom_sf"/>
</dbReference>
<dbReference type="GO" id="GO:0030026">
    <property type="term" value="P:intracellular manganese ion homeostasis"/>
    <property type="evidence" value="ECO:0007669"/>
    <property type="project" value="UniProtKB-ARBA"/>
</dbReference>
<evidence type="ECO:0000256" key="1">
    <source>
        <dbReference type="ARBA" id="ARBA00004128"/>
    </source>
</evidence>
<dbReference type="Proteomes" id="UP001374584">
    <property type="component" value="Unassembled WGS sequence"/>
</dbReference>
<evidence type="ECO:0000256" key="9">
    <source>
        <dbReference type="ARBA" id="ARBA00022989"/>
    </source>
</evidence>
<organism evidence="14 15">
    <name type="scientific">Phaseolus coccineus</name>
    <name type="common">Scarlet runner bean</name>
    <name type="synonym">Phaseolus multiflorus</name>
    <dbReference type="NCBI Taxonomy" id="3886"/>
    <lineage>
        <taxon>Eukaryota</taxon>
        <taxon>Viridiplantae</taxon>
        <taxon>Streptophyta</taxon>
        <taxon>Embryophyta</taxon>
        <taxon>Tracheophyta</taxon>
        <taxon>Spermatophyta</taxon>
        <taxon>Magnoliopsida</taxon>
        <taxon>eudicotyledons</taxon>
        <taxon>Gunneridae</taxon>
        <taxon>Pentapetalae</taxon>
        <taxon>rosids</taxon>
        <taxon>fabids</taxon>
        <taxon>Fabales</taxon>
        <taxon>Fabaceae</taxon>
        <taxon>Papilionoideae</taxon>
        <taxon>50 kb inversion clade</taxon>
        <taxon>NPAAA clade</taxon>
        <taxon>indigoferoid/millettioid clade</taxon>
        <taxon>Phaseoleae</taxon>
        <taxon>Phaseolus</taxon>
    </lineage>
</organism>
<dbReference type="NCBIfam" id="TIGR00846">
    <property type="entry name" value="caca2"/>
    <property type="match status" value="1"/>
</dbReference>
<dbReference type="InterPro" id="IPR004798">
    <property type="entry name" value="CAX-like"/>
</dbReference>
<dbReference type="GO" id="GO:0009705">
    <property type="term" value="C:plant-type vacuole membrane"/>
    <property type="evidence" value="ECO:0007669"/>
    <property type="project" value="UniProtKB-ARBA"/>
</dbReference>
<comment type="similarity">
    <text evidence="2">Belongs to the Ca(2+):cation antiporter (CaCA) (TC 2.A.19) family. Cation/proton exchanger (CAX) subfamily.</text>
</comment>
<dbReference type="GO" id="GO:0055062">
    <property type="term" value="P:phosphate ion homeostasis"/>
    <property type="evidence" value="ECO:0007669"/>
    <property type="project" value="UniProtKB-ARBA"/>
</dbReference>
<keyword evidence="6 12" id="KW-0109">Calcium transport</keyword>
<evidence type="ECO:0000256" key="7">
    <source>
        <dbReference type="ARBA" id="ARBA00022692"/>
    </source>
</evidence>
<evidence type="ECO:0000313" key="14">
    <source>
        <dbReference type="EMBL" id="KAK7373930.1"/>
    </source>
</evidence>
<keyword evidence="8 12" id="KW-0106">Calcium</keyword>
<dbReference type="NCBIfam" id="TIGR00378">
    <property type="entry name" value="cax"/>
    <property type="match status" value="1"/>
</dbReference>
<gene>
    <name evidence="14" type="ORF">VNO80_07352</name>
</gene>
<evidence type="ECO:0000256" key="8">
    <source>
        <dbReference type="ARBA" id="ARBA00022837"/>
    </source>
</evidence>
<keyword evidence="4 12" id="KW-0050">Antiport</keyword>
<proteinExistence type="inferred from homology"/>
<comment type="caution">
    <text evidence="14">The sequence shown here is derived from an EMBL/GenBank/DDBJ whole genome shotgun (WGS) entry which is preliminary data.</text>
</comment>
<evidence type="ECO:0000256" key="5">
    <source>
        <dbReference type="ARBA" id="ARBA00022554"/>
    </source>
</evidence>
<feature type="transmembrane region" description="Helical" evidence="12">
    <location>
        <begin position="349"/>
        <end position="370"/>
    </location>
</feature>
<comment type="function">
    <text evidence="12">Vacuolar cation/proton exchanger (CAX). Translocates Ca(2+) and other metal ions into vacuoles using the proton gradient formed by H(+)-ATPase and H(+)-pyrophosphatase.</text>
</comment>
<evidence type="ECO:0000256" key="2">
    <source>
        <dbReference type="ARBA" id="ARBA00008248"/>
    </source>
</evidence>
<evidence type="ECO:0000256" key="3">
    <source>
        <dbReference type="ARBA" id="ARBA00022448"/>
    </source>
</evidence>
<dbReference type="EMBL" id="JAYMYR010000003">
    <property type="protein sequence ID" value="KAK7373930.1"/>
    <property type="molecule type" value="Genomic_DNA"/>
</dbReference>
<evidence type="ECO:0000256" key="11">
    <source>
        <dbReference type="ARBA" id="ARBA00023136"/>
    </source>
</evidence>
<comment type="caution">
    <text evidence="12">Lacks conserved residue(s) required for the propagation of feature annotation.</text>
</comment>
<dbReference type="InterPro" id="IPR004713">
    <property type="entry name" value="CaH_exchang"/>
</dbReference>
<dbReference type="PANTHER" id="PTHR31503">
    <property type="entry name" value="VACUOLAR CALCIUM ION TRANSPORTER"/>
    <property type="match status" value="1"/>
</dbReference>
<evidence type="ECO:0000259" key="13">
    <source>
        <dbReference type="Pfam" id="PF01699"/>
    </source>
</evidence>
<dbReference type="InterPro" id="IPR004837">
    <property type="entry name" value="NaCa_Exmemb"/>
</dbReference>
<evidence type="ECO:0000256" key="10">
    <source>
        <dbReference type="ARBA" id="ARBA00023065"/>
    </source>
</evidence>
<feature type="transmembrane region" description="Helical" evidence="12">
    <location>
        <begin position="156"/>
        <end position="181"/>
    </location>
</feature>
<feature type="transmembrane region" description="Helical" evidence="12">
    <location>
        <begin position="409"/>
        <end position="439"/>
    </location>
</feature>
<evidence type="ECO:0000313" key="15">
    <source>
        <dbReference type="Proteomes" id="UP001374584"/>
    </source>
</evidence>
<feature type="domain" description="Sodium/calcium exchanger membrane region" evidence="13">
    <location>
        <begin position="279"/>
        <end position="417"/>
    </location>
</feature>
<dbReference type="PANTHER" id="PTHR31503:SF86">
    <property type="entry name" value="VACUOLAR CATION_PROTON EXCHANGER"/>
    <property type="match status" value="1"/>
</dbReference>
<keyword evidence="3 12" id="KW-0813">Transport</keyword>
<evidence type="ECO:0000256" key="6">
    <source>
        <dbReference type="ARBA" id="ARBA00022568"/>
    </source>
</evidence>
<sequence length="462" mass="50070">MGSHQQEPWLLENGNPKVLTREMRHGRTAHSKSSNSLRKKSDRTLVSKVPCATLRNVLLNLQEVILGTKLSILIPAIPAAIVAEYCGFGRPWVFMLSLIGLTPLAERVSFITEQVAFFTGPTVGGLLNATCGNATELIIAIFALSSNKIAVVKFSLLGSILSNLLLVLGTSLLCGGIANVGVEQKYDRRQGDVNSLMLLLALLCYLLPMLFKYSAASAALTVDPSLHLSRASSIVMLIAYAVYIIFQLWTHRRLFEAEDEDEDDNNGSDEQAVIGLWSGIAWLIGMTVFIALLSEYVVDTIEDASDSWGLSVSFLSIILLPIVGNAAEHAGAIIFAFKNKLDISLGVALGSATQIAMFVVPLCVIVAWIMGIKMDLNFNLLETGSVALAIIVTSFTLQDGTSHYMKGLILLLCYIVIGACFFVQRTPFMLSGIGIIFSFPEMKNGVASKPKIKFNGLVIVSF</sequence>
<dbReference type="Pfam" id="PF01699">
    <property type="entry name" value="Na_Ca_ex"/>
    <property type="match status" value="2"/>
</dbReference>
<dbReference type="GO" id="GO:0010351">
    <property type="term" value="P:lithium ion transport"/>
    <property type="evidence" value="ECO:0007669"/>
    <property type="project" value="UniProtKB-ARBA"/>
</dbReference>
<dbReference type="GO" id="GO:0006882">
    <property type="term" value="P:intracellular zinc ion homeostasis"/>
    <property type="evidence" value="ECO:0007669"/>
    <property type="project" value="UniProtKB-ARBA"/>
</dbReference>
<keyword evidence="11 12" id="KW-0472">Membrane</keyword>
<keyword evidence="9 12" id="KW-1133">Transmembrane helix</keyword>
<dbReference type="GO" id="GO:0061993">
    <property type="term" value="C:calcium:proton antiporter complex"/>
    <property type="evidence" value="ECO:0007669"/>
    <property type="project" value="UniProtKB-ARBA"/>
</dbReference>
<feature type="domain" description="Sodium/calcium exchanger membrane region" evidence="13">
    <location>
        <begin position="92"/>
        <end position="249"/>
    </location>
</feature>
<keyword evidence="10 12" id="KW-0406">Ion transport</keyword>
<dbReference type="FunFam" id="1.20.1420.30:FF:000008">
    <property type="entry name" value="Vacuolar cation/proton exchanger"/>
    <property type="match status" value="1"/>
</dbReference>
<evidence type="ECO:0000256" key="4">
    <source>
        <dbReference type="ARBA" id="ARBA00022449"/>
    </source>
</evidence>
<keyword evidence="7 12" id="KW-0812">Transmembrane</keyword>
<protein>
    <recommendedName>
        <fullName evidence="12">Vacuolar cation/proton exchanger</fullName>
    </recommendedName>
</protein>
<dbReference type="GO" id="GO:0006874">
    <property type="term" value="P:intracellular calcium ion homeostasis"/>
    <property type="evidence" value="ECO:0007669"/>
    <property type="project" value="UniProtKB-ARBA"/>
</dbReference>
<evidence type="ECO:0000256" key="12">
    <source>
        <dbReference type="RuleBase" id="RU365028"/>
    </source>
</evidence>
<feature type="transmembrane region" description="Helical" evidence="12">
    <location>
        <begin position="231"/>
        <end position="251"/>
    </location>
</feature>
<dbReference type="GO" id="GO:0010119">
    <property type="term" value="P:regulation of stomatal movement"/>
    <property type="evidence" value="ECO:0007669"/>
    <property type="project" value="UniProtKB-ARBA"/>
</dbReference>
<dbReference type="FunFam" id="1.20.1420.30:FF:000020">
    <property type="entry name" value="Vacuolar cation/proton exchanger"/>
    <property type="match status" value="1"/>
</dbReference>
<keyword evidence="5 12" id="KW-0926">Vacuole</keyword>
<reference evidence="14 15" key="1">
    <citation type="submission" date="2024-01" db="EMBL/GenBank/DDBJ databases">
        <title>The genomes of 5 underutilized Papilionoideae crops provide insights into root nodulation and disease resistanc.</title>
        <authorList>
            <person name="Jiang F."/>
        </authorList>
    </citation>
    <scope>NUCLEOTIDE SEQUENCE [LARGE SCALE GENOMIC DNA]</scope>
    <source>
        <strain evidence="14">JINMINGXINNONG_FW02</strain>
        <tissue evidence="14">Leaves</tissue>
    </source>
</reference>
<dbReference type="GO" id="GO:0015369">
    <property type="term" value="F:calcium:proton antiporter activity"/>
    <property type="evidence" value="ECO:0007669"/>
    <property type="project" value="UniProtKB-UniRule"/>
</dbReference>